<feature type="domain" description="AAA+ ATPase" evidence="4">
    <location>
        <begin position="269"/>
        <end position="408"/>
    </location>
</feature>
<dbReference type="InterPro" id="IPR003959">
    <property type="entry name" value="ATPase_AAA_core"/>
</dbReference>
<feature type="region of interest" description="Disordered" evidence="3">
    <location>
        <begin position="986"/>
        <end position="1006"/>
    </location>
</feature>
<feature type="compositionally biased region" description="Basic and acidic residues" evidence="3">
    <location>
        <begin position="986"/>
        <end position="1005"/>
    </location>
</feature>
<feature type="region of interest" description="Disordered" evidence="3">
    <location>
        <begin position="929"/>
        <end position="948"/>
    </location>
</feature>
<dbReference type="CDD" id="cd19502">
    <property type="entry name" value="RecA-like_PAN_like"/>
    <property type="match status" value="1"/>
</dbReference>
<dbReference type="InterPro" id="IPR003593">
    <property type="entry name" value="AAA+_ATPase"/>
</dbReference>
<reference evidence="6" key="1">
    <citation type="submission" date="2025-08" db="UniProtKB">
        <authorList>
            <consortium name="RefSeq"/>
        </authorList>
    </citation>
    <scope>IDENTIFICATION</scope>
    <source>
        <tissue evidence="6">Muscle</tissue>
    </source>
</reference>
<feature type="compositionally biased region" description="Basic and acidic residues" evidence="3">
    <location>
        <begin position="206"/>
        <end position="225"/>
    </location>
</feature>
<evidence type="ECO:0000259" key="4">
    <source>
        <dbReference type="SMART" id="SM00382"/>
    </source>
</evidence>
<dbReference type="Pfam" id="PF16725">
    <property type="entry name" value="Nucleolin_bd"/>
    <property type="match status" value="1"/>
</dbReference>
<dbReference type="PANTHER" id="PTHR23077:SF171">
    <property type="entry name" value="NUCLEAR VALOSIN-CONTAINING PROTEIN-LIKE"/>
    <property type="match status" value="1"/>
</dbReference>
<evidence type="ECO:0000313" key="6">
    <source>
        <dbReference type="RefSeq" id="XP_022238447.1"/>
    </source>
</evidence>
<name>A0ABM1S492_LIMPO</name>
<accession>A0ABM1S492</accession>
<dbReference type="PROSITE" id="PS00674">
    <property type="entry name" value="AAA"/>
    <property type="match status" value="2"/>
</dbReference>
<feature type="region of interest" description="Disordered" evidence="3">
    <location>
        <begin position="1"/>
        <end position="30"/>
    </location>
</feature>
<dbReference type="CDD" id="cd19518">
    <property type="entry name" value="RecA-like_NVL_r1-like"/>
    <property type="match status" value="1"/>
</dbReference>
<dbReference type="Pfam" id="PF17862">
    <property type="entry name" value="AAA_lid_3"/>
    <property type="match status" value="3"/>
</dbReference>
<dbReference type="InterPro" id="IPR003960">
    <property type="entry name" value="ATPase_AAA_CS"/>
</dbReference>
<dbReference type="InterPro" id="IPR032501">
    <property type="entry name" value="Prot_ATP_ID_OB_2nd"/>
</dbReference>
<dbReference type="Gene3D" id="3.40.50.300">
    <property type="entry name" value="P-loop containing nucleotide triphosphate hydrolases"/>
    <property type="match status" value="3"/>
</dbReference>
<evidence type="ECO:0000256" key="1">
    <source>
        <dbReference type="ARBA" id="ARBA00022741"/>
    </source>
</evidence>
<dbReference type="SMART" id="SM00382">
    <property type="entry name" value="AAA"/>
    <property type="match status" value="3"/>
</dbReference>
<dbReference type="InterPro" id="IPR038100">
    <property type="entry name" value="NLV2_N_sf"/>
</dbReference>
<dbReference type="Gene3D" id="1.10.10.2010">
    <property type="match status" value="1"/>
</dbReference>
<dbReference type="CDD" id="cd19530">
    <property type="entry name" value="RecA-like_NVL_r2-like"/>
    <property type="match status" value="1"/>
</dbReference>
<proteinExistence type="predicted"/>
<dbReference type="Gene3D" id="1.10.8.60">
    <property type="match status" value="3"/>
</dbReference>
<keyword evidence="2" id="KW-0067">ATP-binding</keyword>
<protein>
    <submittedName>
        <fullName evidence="6">Nuclear valosin-containing protein-like</fullName>
    </submittedName>
</protein>
<dbReference type="RefSeq" id="XP_022238447.1">
    <property type="nucleotide sequence ID" value="XM_022382739.1"/>
</dbReference>
<dbReference type="Gene3D" id="2.40.50.140">
    <property type="entry name" value="Nucleic acid-binding proteins"/>
    <property type="match status" value="1"/>
</dbReference>
<evidence type="ECO:0000256" key="2">
    <source>
        <dbReference type="ARBA" id="ARBA00022840"/>
    </source>
</evidence>
<feature type="domain" description="AAA+ ATPase" evidence="4">
    <location>
        <begin position="1120"/>
        <end position="1259"/>
    </location>
</feature>
<dbReference type="PANTHER" id="PTHR23077">
    <property type="entry name" value="AAA-FAMILY ATPASE"/>
    <property type="match status" value="1"/>
</dbReference>
<dbReference type="GeneID" id="106456934"/>
<evidence type="ECO:0000313" key="5">
    <source>
        <dbReference type="Proteomes" id="UP000694941"/>
    </source>
</evidence>
<feature type="domain" description="AAA+ ATPase" evidence="4">
    <location>
        <begin position="609"/>
        <end position="746"/>
    </location>
</feature>
<keyword evidence="5" id="KW-1185">Reference proteome</keyword>
<dbReference type="InterPro" id="IPR012340">
    <property type="entry name" value="NA-bd_OB-fold"/>
</dbReference>
<dbReference type="SUPFAM" id="SSF52540">
    <property type="entry name" value="P-loop containing nucleoside triphosphate hydrolases"/>
    <property type="match status" value="3"/>
</dbReference>
<dbReference type="Proteomes" id="UP000694941">
    <property type="component" value="Unplaced"/>
</dbReference>
<feature type="region of interest" description="Disordered" evidence="3">
    <location>
        <begin position="180"/>
        <end position="225"/>
    </location>
</feature>
<dbReference type="Pfam" id="PF00004">
    <property type="entry name" value="AAA"/>
    <property type="match status" value="3"/>
</dbReference>
<dbReference type="InterPro" id="IPR050168">
    <property type="entry name" value="AAA_ATPase_domain"/>
</dbReference>
<organism evidence="5 6">
    <name type="scientific">Limulus polyphemus</name>
    <name type="common">Atlantic horseshoe crab</name>
    <dbReference type="NCBI Taxonomy" id="6850"/>
    <lineage>
        <taxon>Eukaryota</taxon>
        <taxon>Metazoa</taxon>
        <taxon>Ecdysozoa</taxon>
        <taxon>Arthropoda</taxon>
        <taxon>Chelicerata</taxon>
        <taxon>Merostomata</taxon>
        <taxon>Xiphosura</taxon>
        <taxon>Limulidae</taxon>
        <taxon>Limulus</taxon>
    </lineage>
</organism>
<sequence length="1342" mass="150318">MEFIPLTKKNHKRKSLEENTNESHKRKKKTRYQRLNFVWDPRLIPRVKQFLENKTHKTPVDVEFVADELQQVYPEYRRKKRNAFRLEVSKALKSLQKSSGVMDDERGGSGNQEENCNFSDDSENYSPYEDTNMVNTSMRDLYKKSSAKQIENLKSESFVEVSKTVKETIVTSAPASKNISQIRNTNDGRNNKAVPSIKEQSNQTKLKTENNLKTPSEKRKDGKKKDIPLLESSVKFADIGGAEKTLHDICQLLVHMKHPEVYEQLGVIPPRGFLLHGPPGCGKTLLGHAIAGELGLPFIKIAATEIVSGVSGESEETIRDLFEKAVNSAPCILFIDEIDAVTPKRENAQREMEKRIVAQLLTCMDELNQKDTTIQVLVIGATNRPDSLDPALRRAGRFDREICLGIPDEAARSRILKVLCRNLKLHSSVDFNLLAKMTPGCVGADLMALTREAAICAINRVFSALQEPTKLDTKFKSSVQELQVALSEEHLSNGKTIVQTISDKQLRPKLDISTPNSISKEKLEEALKWLQDQPPLSTEQLQELYIEMVDFQEAVTVVQPSAKREGFATVPDVTWDDIGALQGVREELQLAILAPIRHRERFESLGLTTSTGILLCGPPGCGKTLLAKAIANESGINFISVKGPELLNMYVGESERAVRQCFQRARNSVPCVIFFDELDALCPRRTDSAESGSSARVVNQLLTEMDGLEARKQVFVVGATNRPDIIDRAMLRPGRLDKLLFVGLPTPEDRVDILRTITKNGKKPCLASDVDLKAIGNDSRCEGFTGADLAALVREASVAALKESLPSFSLKNEEVEKDQEEIKVFNKHFQTGFLKVKASVSLKDQRVYDKIRQTTLMKVTSQGVTLGEKSASVNQPLIENLRITKVNNVPDLEGSFSLKSDEEKMPTTSLLVNFFFSILIKDKRRKYEPPVPTRVGKKKRKTKGPEAASKLPLVTPHTRCRLKLLKLERIKDYLLMEEEFLRNQERLKPQEEKHEEERSKVDDLRGTPMSVGNLEEIIDDNHAIVSTSVGSEHYVSILSFVDKDQLEPGCSVLLNHKVHAVVGVLSDDTDPMVTVMKLEKAPQETYADIGGLDQQIQEIKESVELPLTHPEYYEEMGIKPPKGVILYGAPGTGKTLLAKAVANQTSATFLRVVGSELIQKYLGDGPKLVRELFRVAEEHAPAIVFIDEIDAVGTKRYDSNSGGEREIQRTMLELLNQLDGFDSRGDVKVIMATNRIETLDPALIRPGRIDRKIEFPLPDEKTKRRIFMIHSARMTLAEDVNIDDLVMAKDDLSGADIKAICTEAGLMALRERRMKVTNEDFRKSKENVLYRKNEGTPEGLYL</sequence>
<feature type="region of interest" description="Disordered" evidence="3">
    <location>
        <begin position="96"/>
        <end position="127"/>
    </location>
</feature>
<dbReference type="InterPro" id="IPR027417">
    <property type="entry name" value="P-loop_NTPase"/>
</dbReference>
<dbReference type="Pfam" id="PF16450">
    <property type="entry name" value="Prot_ATP_ID_OB_C"/>
    <property type="match status" value="1"/>
</dbReference>
<gene>
    <name evidence="6" type="primary">LOC106456934</name>
</gene>
<keyword evidence="1" id="KW-0547">Nucleotide-binding</keyword>
<dbReference type="InterPro" id="IPR031996">
    <property type="entry name" value="NVL2_nucleolin-bd"/>
</dbReference>
<dbReference type="InterPro" id="IPR041569">
    <property type="entry name" value="AAA_lid_3"/>
</dbReference>
<evidence type="ECO:0000256" key="3">
    <source>
        <dbReference type="SAM" id="MobiDB-lite"/>
    </source>
</evidence>